<name>A0A2I0XCE0_9ASPA</name>
<dbReference type="AlphaFoldDB" id="A0A2I0XCE0"/>
<protein>
    <submittedName>
        <fullName evidence="1">Uncharacterized protein</fullName>
    </submittedName>
</protein>
<keyword evidence="2" id="KW-1185">Reference proteome</keyword>
<dbReference type="Proteomes" id="UP000233837">
    <property type="component" value="Unassembled WGS sequence"/>
</dbReference>
<gene>
    <name evidence="1" type="ORF">MA16_Dca003322</name>
</gene>
<organism evidence="1 2">
    <name type="scientific">Dendrobium catenatum</name>
    <dbReference type="NCBI Taxonomy" id="906689"/>
    <lineage>
        <taxon>Eukaryota</taxon>
        <taxon>Viridiplantae</taxon>
        <taxon>Streptophyta</taxon>
        <taxon>Embryophyta</taxon>
        <taxon>Tracheophyta</taxon>
        <taxon>Spermatophyta</taxon>
        <taxon>Magnoliopsida</taxon>
        <taxon>Liliopsida</taxon>
        <taxon>Asparagales</taxon>
        <taxon>Orchidaceae</taxon>
        <taxon>Epidendroideae</taxon>
        <taxon>Malaxideae</taxon>
        <taxon>Dendrobiinae</taxon>
        <taxon>Dendrobium</taxon>
    </lineage>
</organism>
<proteinExistence type="predicted"/>
<accession>A0A2I0XCE0</accession>
<reference evidence="1 2" key="2">
    <citation type="journal article" date="2017" name="Nature">
        <title>The Apostasia genome and the evolution of orchids.</title>
        <authorList>
            <person name="Zhang G.Q."/>
            <person name="Liu K.W."/>
            <person name="Li Z."/>
            <person name="Lohaus R."/>
            <person name="Hsiao Y.Y."/>
            <person name="Niu S.C."/>
            <person name="Wang J.Y."/>
            <person name="Lin Y.C."/>
            <person name="Xu Q."/>
            <person name="Chen L.J."/>
            <person name="Yoshida K."/>
            <person name="Fujiwara S."/>
            <person name="Wang Z.W."/>
            <person name="Zhang Y.Q."/>
            <person name="Mitsuda N."/>
            <person name="Wang M."/>
            <person name="Liu G.H."/>
            <person name="Pecoraro L."/>
            <person name="Huang H.X."/>
            <person name="Xiao X.J."/>
            <person name="Lin M."/>
            <person name="Wu X.Y."/>
            <person name="Wu W.L."/>
            <person name="Chen Y.Y."/>
            <person name="Chang S.B."/>
            <person name="Sakamoto S."/>
            <person name="Ohme-Takagi M."/>
            <person name="Yagi M."/>
            <person name="Zeng S.J."/>
            <person name="Shen C.Y."/>
            <person name="Yeh C.M."/>
            <person name="Luo Y.B."/>
            <person name="Tsai W.C."/>
            <person name="Van de Peer Y."/>
            <person name="Liu Z.J."/>
        </authorList>
    </citation>
    <scope>NUCLEOTIDE SEQUENCE [LARGE SCALE GENOMIC DNA]</scope>
    <source>
        <tissue evidence="1">The whole plant</tissue>
    </source>
</reference>
<reference evidence="1 2" key="1">
    <citation type="journal article" date="2016" name="Sci. Rep.">
        <title>The Dendrobium catenatum Lindl. genome sequence provides insights into polysaccharide synthase, floral development and adaptive evolution.</title>
        <authorList>
            <person name="Zhang G.Q."/>
            <person name="Xu Q."/>
            <person name="Bian C."/>
            <person name="Tsai W.C."/>
            <person name="Yeh C.M."/>
            <person name="Liu K.W."/>
            <person name="Yoshida K."/>
            <person name="Zhang L.S."/>
            <person name="Chang S.B."/>
            <person name="Chen F."/>
            <person name="Shi Y."/>
            <person name="Su Y.Y."/>
            <person name="Zhang Y.Q."/>
            <person name="Chen L.J."/>
            <person name="Yin Y."/>
            <person name="Lin M."/>
            <person name="Huang H."/>
            <person name="Deng H."/>
            <person name="Wang Z.W."/>
            <person name="Zhu S.L."/>
            <person name="Zhao X."/>
            <person name="Deng C."/>
            <person name="Niu S.C."/>
            <person name="Huang J."/>
            <person name="Wang M."/>
            <person name="Liu G.H."/>
            <person name="Yang H.J."/>
            <person name="Xiao X.J."/>
            <person name="Hsiao Y.Y."/>
            <person name="Wu W.L."/>
            <person name="Chen Y.Y."/>
            <person name="Mitsuda N."/>
            <person name="Ohme-Takagi M."/>
            <person name="Luo Y.B."/>
            <person name="Van de Peer Y."/>
            <person name="Liu Z.J."/>
        </authorList>
    </citation>
    <scope>NUCLEOTIDE SEQUENCE [LARGE SCALE GENOMIC DNA]</scope>
    <source>
        <tissue evidence="1">The whole plant</tissue>
    </source>
</reference>
<evidence type="ECO:0000313" key="1">
    <source>
        <dbReference type="EMBL" id="PKU85581.1"/>
    </source>
</evidence>
<evidence type="ECO:0000313" key="2">
    <source>
        <dbReference type="Proteomes" id="UP000233837"/>
    </source>
</evidence>
<sequence length="55" mass="5847">MRIAHEHVGSNPDGFTWDDQSISGLGISYEQAEVDWLEQEGSADGSRSAGIGAIV</sequence>
<dbReference type="EMBL" id="KZ501977">
    <property type="protein sequence ID" value="PKU85581.1"/>
    <property type="molecule type" value="Genomic_DNA"/>
</dbReference>